<reference evidence="19 20" key="1">
    <citation type="submission" date="2019-09" db="EMBL/GenBank/DDBJ databases">
        <title>Bird 10,000 Genomes (B10K) Project - Family phase.</title>
        <authorList>
            <person name="Zhang G."/>
        </authorList>
    </citation>
    <scope>NUCLEOTIDE SEQUENCE [LARGE SCALE GENOMIC DNA]</scope>
    <source>
        <strain evidence="19">B10K-DU-001-72</strain>
        <tissue evidence="19">Muscle</tissue>
    </source>
</reference>
<accession>A0A7K5DNV9</accession>
<dbReference type="InterPro" id="IPR022065">
    <property type="entry name" value="Uncharacterised_TMEM59"/>
</dbReference>
<keyword evidence="13" id="KW-0325">Glycoprotein</keyword>
<evidence type="ECO:0000256" key="7">
    <source>
        <dbReference type="ARBA" id="ARBA00022729"/>
    </source>
</evidence>
<organism evidence="19 20">
    <name type="scientific">Pachyramphus minor</name>
    <dbReference type="NCBI Taxonomy" id="369605"/>
    <lineage>
        <taxon>Eukaryota</taxon>
        <taxon>Metazoa</taxon>
        <taxon>Chordata</taxon>
        <taxon>Craniata</taxon>
        <taxon>Vertebrata</taxon>
        <taxon>Euteleostomi</taxon>
        <taxon>Archelosauria</taxon>
        <taxon>Archosauria</taxon>
        <taxon>Dinosauria</taxon>
        <taxon>Saurischia</taxon>
        <taxon>Theropoda</taxon>
        <taxon>Coelurosauria</taxon>
        <taxon>Aves</taxon>
        <taxon>Neognathae</taxon>
        <taxon>Neoaves</taxon>
        <taxon>Telluraves</taxon>
        <taxon>Australaves</taxon>
        <taxon>Passeriformes</taxon>
        <taxon>Tyrannidae</taxon>
        <taxon>Pachyramphus</taxon>
    </lineage>
</organism>
<evidence type="ECO:0000256" key="15">
    <source>
        <dbReference type="ARBA" id="ARBA00037817"/>
    </source>
</evidence>
<comment type="subcellular location">
    <subcellularLocation>
        <location evidence="1">Cell membrane</location>
        <topology evidence="1">Single-pass type I membrane protein</topology>
    </subcellularLocation>
    <subcellularLocation>
        <location evidence="3">Golgi apparatus membrane</location>
        <topology evidence="3">Single-pass type I membrane protein</topology>
    </subcellularLocation>
    <subcellularLocation>
        <location evidence="15">Late endosome membrane</location>
        <topology evidence="15">Single-pass type I membrane protein</topology>
    </subcellularLocation>
    <subcellularLocation>
        <location evidence="2">Lysosome membrane</location>
        <topology evidence="2">Single-pass type I membrane protein</topology>
    </subcellularLocation>
</comment>
<sequence>SEAFDSVLGNTASCHRACQMTYPLHTYPKGRKPFVVLPQEEELYACQRGCRLFSICQFVDDGADLNRTKQECDS</sequence>
<evidence type="ECO:0000256" key="13">
    <source>
        <dbReference type="ARBA" id="ARBA00023180"/>
    </source>
</evidence>
<evidence type="ECO:0000256" key="17">
    <source>
        <dbReference type="ARBA" id="ARBA00039377"/>
    </source>
</evidence>
<evidence type="ECO:0000256" key="4">
    <source>
        <dbReference type="ARBA" id="ARBA00009643"/>
    </source>
</evidence>
<keyword evidence="20" id="KW-1185">Reference proteome</keyword>
<evidence type="ECO:0000256" key="8">
    <source>
        <dbReference type="ARBA" id="ARBA00022753"/>
    </source>
</evidence>
<evidence type="ECO:0000256" key="18">
    <source>
        <dbReference type="ARBA" id="ARBA00045285"/>
    </source>
</evidence>
<keyword evidence="5" id="KW-1003">Cell membrane</keyword>
<evidence type="ECO:0000256" key="11">
    <source>
        <dbReference type="ARBA" id="ARBA00023034"/>
    </source>
</evidence>
<evidence type="ECO:0000256" key="5">
    <source>
        <dbReference type="ARBA" id="ARBA00022475"/>
    </source>
</evidence>
<evidence type="ECO:0000313" key="20">
    <source>
        <dbReference type="Proteomes" id="UP000525089"/>
    </source>
</evidence>
<keyword evidence="9" id="KW-1133">Transmembrane helix</keyword>
<proteinExistence type="inferred from homology"/>
<gene>
    <name evidence="19" type="primary">Tmem59_1</name>
    <name evidence="19" type="ORF">PACMIN_R06203</name>
</gene>
<keyword evidence="10" id="KW-0072">Autophagy</keyword>
<keyword evidence="6" id="KW-0812">Transmembrane</keyword>
<keyword evidence="8" id="KW-0967">Endosome</keyword>
<name>A0A7K5DNV9_9TYRA</name>
<evidence type="ECO:0000256" key="1">
    <source>
        <dbReference type="ARBA" id="ARBA00004251"/>
    </source>
</evidence>
<dbReference type="AlphaFoldDB" id="A0A7K5DNV9"/>
<evidence type="ECO:0000256" key="2">
    <source>
        <dbReference type="ARBA" id="ARBA00004352"/>
    </source>
</evidence>
<evidence type="ECO:0000256" key="12">
    <source>
        <dbReference type="ARBA" id="ARBA00023136"/>
    </source>
</evidence>
<evidence type="ECO:0000256" key="6">
    <source>
        <dbReference type="ARBA" id="ARBA00022692"/>
    </source>
</evidence>
<keyword evidence="12" id="KW-0472">Membrane</keyword>
<protein>
    <recommendedName>
        <fullName evidence="17">Transmembrane protein 59</fullName>
    </recommendedName>
</protein>
<evidence type="ECO:0000256" key="14">
    <source>
        <dbReference type="ARBA" id="ARBA00023228"/>
    </source>
</evidence>
<evidence type="ECO:0000256" key="10">
    <source>
        <dbReference type="ARBA" id="ARBA00023006"/>
    </source>
</evidence>
<dbReference type="GO" id="GO:0005886">
    <property type="term" value="C:plasma membrane"/>
    <property type="evidence" value="ECO:0007669"/>
    <property type="project" value="UniProtKB-SubCell"/>
</dbReference>
<dbReference type="Pfam" id="PF12280">
    <property type="entry name" value="BSMAP"/>
    <property type="match status" value="1"/>
</dbReference>
<evidence type="ECO:0000256" key="3">
    <source>
        <dbReference type="ARBA" id="ARBA00004614"/>
    </source>
</evidence>
<dbReference type="GO" id="GO:0006914">
    <property type="term" value="P:autophagy"/>
    <property type="evidence" value="ECO:0007669"/>
    <property type="project" value="UniProtKB-KW"/>
</dbReference>
<evidence type="ECO:0000256" key="16">
    <source>
        <dbReference type="ARBA" id="ARBA00038589"/>
    </source>
</evidence>
<comment type="subunit">
    <text evidence="16">Interacts with ATG16L1 (via WD repeats).</text>
</comment>
<dbReference type="Proteomes" id="UP000525089">
    <property type="component" value="Unassembled WGS sequence"/>
</dbReference>
<comment type="function">
    <text evidence="18">Acts as a regulator of autophagy in response to S.aureus infection by promoting activation of LC3 (MAP1LC3A, MAP1LC3B or MAP1LC3C). Acts by interacting with ATG16L1, leading to promote a functional complex between LC3 and ATG16L1 and promoting LC3 lipidation and subsequent activation of autophagy. Modulates the O-glycosylation and complex N-glycosylation steps occurring during the Golgi maturation of several proteins such as APP, BACE1, SEAP or PRNP. Inhibits APP transport to the cell surface and further shedding.</text>
</comment>
<feature type="non-terminal residue" evidence="19">
    <location>
        <position position="1"/>
    </location>
</feature>
<dbReference type="EMBL" id="VYXB01009846">
    <property type="protein sequence ID" value="NWS22100.1"/>
    <property type="molecule type" value="Genomic_DNA"/>
</dbReference>
<evidence type="ECO:0000313" key="19">
    <source>
        <dbReference type="EMBL" id="NWS22100.1"/>
    </source>
</evidence>
<dbReference type="GO" id="GO:0000139">
    <property type="term" value="C:Golgi membrane"/>
    <property type="evidence" value="ECO:0007669"/>
    <property type="project" value="UniProtKB-SubCell"/>
</dbReference>
<dbReference type="GO" id="GO:0005765">
    <property type="term" value="C:lysosomal membrane"/>
    <property type="evidence" value="ECO:0007669"/>
    <property type="project" value="UniProtKB-SubCell"/>
</dbReference>
<dbReference type="PANTHER" id="PTHR28652:SF3">
    <property type="entry name" value="TRANSMEMBRANE PROTEIN 59"/>
    <property type="match status" value="1"/>
</dbReference>
<feature type="non-terminal residue" evidence="19">
    <location>
        <position position="74"/>
    </location>
</feature>
<keyword evidence="14" id="KW-0458">Lysosome</keyword>
<keyword evidence="7" id="KW-0732">Signal</keyword>
<keyword evidence="11" id="KW-0333">Golgi apparatus</keyword>
<evidence type="ECO:0000256" key="9">
    <source>
        <dbReference type="ARBA" id="ARBA00022989"/>
    </source>
</evidence>
<comment type="similarity">
    <text evidence="4">Belongs to the TMEM59 family.</text>
</comment>
<dbReference type="PANTHER" id="PTHR28652">
    <property type="entry name" value="TRANSMEMBRANE PROTEIN 59-LIKE PROTEIN"/>
    <property type="match status" value="1"/>
</dbReference>
<dbReference type="GO" id="GO:0010508">
    <property type="term" value="P:positive regulation of autophagy"/>
    <property type="evidence" value="ECO:0007669"/>
    <property type="project" value="TreeGrafter"/>
</dbReference>
<dbReference type="GO" id="GO:0031902">
    <property type="term" value="C:late endosome membrane"/>
    <property type="evidence" value="ECO:0007669"/>
    <property type="project" value="UniProtKB-SubCell"/>
</dbReference>
<comment type="caution">
    <text evidence="19">The sequence shown here is derived from an EMBL/GenBank/DDBJ whole genome shotgun (WGS) entry which is preliminary data.</text>
</comment>